<dbReference type="VEuPathDB" id="VectorBase:LLONM1_006559"/>
<reference evidence="9" key="1">
    <citation type="submission" date="2012-05" db="EMBL/GenBank/DDBJ databases">
        <title>Whole Genome Assembly of Lutzomyia longipalpis.</title>
        <authorList>
            <person name="Richards S."/>
            <person name="Qu C."/>
            <person name="Dillon R."/>
            <person name="Worley K."/>
            <person name="Scherer S."/>
            <person name="Batterton M."/>
            <person name="Taylor A."/>
            <person name="Hawes A."/>
            <person name="Hernandez B."/>
            <person name="Kovar C."/>
            <person name="Mandapat C."/>
            <person name="Pham C."/>
            <person name="Qu C."/>
            <person name="Jing C."/>
            <person name="Bess C."/>
            <person name="Bandaranaike D."/>
            <person name="Ngo D."/>
            <person name="Ongeri F."/>
            <person name="Arias F."/>
            <person name="Lara F."/>
            <person name="Weissenberger G."/>
            <person name="Kamau G."/>
            <person name="Han H."/>
            <person name="Shen H."/>
            <person name="Dinh H."/>
            <person name="Khalil I."/>
            <person name="Jones J."/>
            <person name="Shafer J."/>
            <person name="Jayaseelan J."/>
            <person name="Quiroz J."/>
            <person name="Blankenburg K."/>
            <person name="Nguyen L."/>
            <person name="Jackson L."/>
            <person name="Francisco L."/>
            <person name="Tang L.-Y."/>
            <person name="Pu L.-L."/>
            <person name="Perales L."/>
            <person name="Lorensuhewa L."/>
            <person name="Munidasa M."/>
            <person name="Coyle M."/>
            <person name="Taylor M."/>
            <person name="Puazo M."/>
            <person name="Firestine M."/>
            <person name="Scheel M."/>
            <person name="Javaid M."/>
            <person name="Wang M."/>
            <person name="Li M."/>
            <person name="Tabassum N."/>
            <person name="Saada N."/>
            <person name="Osuji N."/>
            <person name="Aqrawi P."/>
            <person name="Fu Q."/>
            <person name="Thornton R."/>
            <person name="Raj R."/>
            <person name="Goodspeed R."/>
            <person name="Mata R."/>
            <person name="Najjar R."/>
            <person name="Gubbala S."/>
            <person name="Lee S."/>
            <person name="Denson S."/>
            <person name="Patil S."/>
            <person name="Macmil S."/>
            <person name="Qi S."/>
            <person name="Matskevitch T."/>
            <person name="Palculict T."/>
            <person name="Mathew T."/>
            <person name="Vee V."/>
            <person name="Velamala V."/>
            <person name="Korchina V."/>
            <person name="Cai W."/>
            <person name="Liu W."/>
            <person name="Dai W."/>
            <person name="Zou X."/>
            <person name="Zhu Y."/>
            <person name="Zhang Y."/>
            <person name="Wu Y.-Q."/>
            <person name="Xin Y."/>
            <person name="Nazarath L."/>
            <person name="Kovar C."/>
            <person name="Han Y."/>
            <person name="Muzny D."/>
            <person name="Gibbs R."/>
        </authorList>
    </citation>
    <scope>NUCLEOTIDE SEQUENCE [LARGE SCALE GENOMIC DNA]</scope>
    <source>
        <strain evidence="9">Jacobina</strain>
    </source>
</reference>
<accession>A0A1B0CDY9</accession>
<evidence type="ECO:0000313" key="7">
    <source>
        <dbReference type="EMBL" id="MBC1177775.1"/>
    </source>
</evidence>
<sequence>NRQVESVDLALNILDGYEIRGRKLRVERAEFHMRGEYNPALKPKRRKKDKEKVKKMKEKLFDWRPDKMRGERAKHERVVTVKNLFTPETFDKEVQLILEYQNDLREECKKCGTVRKVIIYDRHPEGVAQVTMADPDEADLVVKLLHGRFFGQKKLTAELWDGKAKYKIVETEEEALERKKKWDTKLRVERAEFHMRGEYNPALKPKRRKKDKEKVKKMKEKLFDWRPDKMRGERAKHERVVTVKNLFTPETFDKEVQLILEYQNDLREECKKCGTVRKVIIYDRHPEGVAQVTMADPDEADLVVKLLHGRFFGQKKLTAELWDGKTKYKIVETEEEALERKKKWDTYLEQKEKQKEDDDSD</sequence>
<dbReference type="EMBL" id="GITU01009072">
    <property type="protein sequence ID" value="MBC1177775.1"/>
    <property type="molecule type" value="Transcribed_RNA"/>
</dbReference>
<dbReference type="FunFam" id="3.30.70.330:FF:000105">
    <property type="entry name" value="HIV Tat-specific factor 1 homolog"/>
    <property type="match status" value="2"/>
</dbReference>
<comment type="similarity">
    <text evidence="1">Belongs to the HTATSF1 family.</text>
</comment>
<dbReference type="EMBL" id="AJWK01008424">
    <property type="status" value="NOT_ANNOTATED_CDS"/>
    <property type="molecule type" value="Genomic_DNA"/>
</dbReference>
<protein>
    <submittedName>
        <fullName evidence="7">Putative transcription elongation factor tat-sf1</fullName>
    </submittedName>
</protein>
<keyword evidence="5" id="KW-0508">mRNA splicing</keyword>
<dbReference type="GO" id="GO:0003723">
    <property type="term" value="F:RNA binding"/>
    <property type="evidence" value="ECO:0007669"/>
    <property type="project" value="UniProtKB-KW"/>
</dbReference>
<keyword evidence="4" id="KW-0694">RNA-binding</keyword>
<dbReference type="AlphaFoldDB" id="A0A1B0CDY9"/>
<dbReference type="InterPro" id="IPR000504">
    <property type="entry name" value="RRM_dom"/>
</dbReference>
<evidence type="ECO:0000256" key="5">
    <source>
        <dbReference type="ARBA" id="ARBA00023187"/>
    </source>
</evidence>
<dbReference type="VEuPathDB" id="VectorBase:LLOJ002559"/>
<dbReference type="Pfam" id="PF00076">
    <property type="entry name" value="RRM_1"/>
    <property type="match status" value="2"/>
</dbReference>
<dbReference type="GO" id="GO:0003746">
    <property type="term" value="F:translation elongation factor activity"/>
    <property type="evidence" value="ECO:0007669"/>
    <property type="project" value="UniProtKB-KW"/>
</dbReference>
<dbReference type="GO" id="GO:0005686">
    <property type="term" value="C:U2 snRNP"/>
    <property type="evidence" value="ECO:0007669"/>
    <property type="project" value="TreeGrafter"/>
</dbReference>
<evidence type="ECO:0000256" key="2">
    <source>
        <dbReference type="ARBA" id="ARBA00022664"/>
    </source>
</evidence>
<dbReference type="PANTHER" id="PTHR15608:SF0">
    <property type="entry name" value="HIV TAT-SPECIFIC FACTOR 1"/>
    <property type="match status" value="1"/>
</dbReference>
<keyword evidence="7" id="KW-0251">Elongation factor</keyword>
<dbReference type="InterPro" id="IPR035979">
    <property type="entry name" value="RBD_domain_sf"/>
</dbReference>
<dbReference type="InterPro" id="IPR012677">
    <property type="entry name" value="Nucleotide-bd_a/b_plait_sf"/>
</dbReference>
<reference evidence="7" key="2">
    <citation type="journal article" date="2020" name="BMC">
        <title>Leishmania infection induces a limited differential gene expression in the sand fly midgut.</title>
        <authorList>
            <person name="Coutinho-Abreu I.V."/>
            <person name="Serafim T.D."/>
            <person name="Meneses C."/>
            <person name="Kamhawi S."/>
            <person name="Oliveira F."/>
            <person name="Valenzuela J.G."/>
        </authorList>
    </citation>
    <scope>NUCLEOTIDE SEQUENCE</scope>
    <source>
        <strain evidence="7">Jacobina</strain>
        <tissue evidence="7">Midgut</tissue>
    </source>
</reference>
<dbReference type="PANTHER" id="PTHR15608">
    <property type="entry name" value="SPLICING FACTOR U2AF-ASSOCIATED PROTEIN 2"/>
    <property type="match status" value="1"/>
</dbReference>
<dbReference type="EMBL" id="AJWK01008425">
    <property type="status" value="NOT_ANNOTATED_CDS"/>
    <property type="molecule type" value="Genomic_DNA"/>
</dbReference>
<keyword evidence="3" id="KW-0677">Repeat</keyword>
<evidence type="ECO:0000256" key="4">
    <source>
        <dbReference type="ARBA" id="ARBA00022884"/>
    </source>
</evidence>
<reference evidence="8" key="3">
    <citation type="submission" date="2020-05" db="UniProtKB">
        <authorList>
            <consortium name="EnsemblMetazoa"/>
        </authorList>
    </citation>
    <scope>IDENTIFICATION</scope>
    <source>
        <strain evidence="8">Jacobina</strain>
    </source>
</reference>
<evidence type="ECO:0000313" key="9">
    <source>
        <dbReference type="Proteomes" id="UP000092461"/>
    </source>
</evidence>
<feature type="domain" description="RRM" evidence="6">
    <location>
        <begin position="78"/>
        <end position="158"/>
    </location>
</feature>
<dbReference type="EnsemblMetazoa" id="LLOJ002559-RA">
    <property type="protein sequence ID" value="LLOJ002559-PA"/>
    <property type="gene ID" value="LLOJ002559"/>
</dbReference>
<dbReference type="CDD" id="cd12282">
    <property type="entry name" value="RRM2_TatSF1_like"/>
    <property type="match status" value="2"/>
</dbReference>
<evidence type="ECO:0000313" key="8">
    <source>
        <dbReference type="EnsemblMetazoa" id="LLOJ002559-PA"/>
    </source>
</evidence>
<dbReference type="GO" id="GO:0005684">
    <property type="term" value="C:U2-type spliceosomal complex"/>
    <property type="evidence" value="ECO:0007669"/>
    <property type="project" value="TreeGrafter"/>
</dbReference>
<evidence type="ECO:0000259" key="6">
    <source>
        <dbReference type="SMART" id="SM00360"/>
    </source>
</evidence>
<keyword evidence="2" id="KW-0507">mRNA processing</keyword>
<dbReference type="GO" id="GO:0000398">
    <property type="term" value="P:mRNA splicing, via spliceosome"/>
    <property type="evidence" value="ECO:0007669"/>
    <property type="project" value="UniProtKB-ARBA"/>
</dbReference>
<dbReference type="Gene3D" id="3.30.70.330">
    <property type="match status" value="2"/>
</dbReference>
<name>A0A1B0CDY9_LUTLO</name>
<dbReference type="SMART" id="SM00360">
    <property type="entry name" value="RRM"/>
    <property type="match status" value="2"/>
</dbReference>
<dbReference type="SUPFAM" id="SSF54928">
    <property type="entry name" value="RNA-binding domain, RBD"/>
    <property type="match status" value="2"/>
</dbReference>
<evidence type="ECO:0000256" key="1">
    <source>
        <dbReference type="ARBA" id="ARBA00007747"/>
    </source>
</evidence>
<keyword evidence="7" id="KW-0648">Protein biosynthesis</keyword>
<proteinExistence type="inferred from homology"/>
<dbReference type="InterPro" id="IPR034393">
    <property type="entry name" value="TatSF1-like"/>
</dbReference>
<keyword evidence="9" id="KW-1185">Reference proteome</keyword>
<organism evidence="8 9">
    <name type="scientific">Lutzomyia longipalpis</name>
    <name type="common">Sand fly</name>
    <dbReference type="NCBI Taxonomy" id="7200"/>
    <lineage>
        <taxon>Eukaryota</taxon>
        <taxon>Metazoa</taxon>
        <taxon>Ecdysozoa</taxon>
        <taxon>Arthropoda</taxon>
        <taxon>Hexapoda</taxon>
        <taxon>Insecta</taxon>
        <taxon>Pterygota</taxon>
        <taxon>Neoptera</taxon>
        <taxon>Endopterygota</taxon>
        <taxon>Diptera</taxon>
        <taxon>Nematocera</taxon>
        <taxon>Psychodoidea</taxon>
        <taxon>Psychodidae</taxon>
        <taxon>Lutzomyia</taxon>
        <taxon>Lutzomyia</taxon>
    </lineage>
</organism>
<dbReference type="Proteomes" id="UP000092461">
    <property type="component" value="Unassembled WGS sequence"/>
</dbReference>
<feature type="domain" description="RRM" evidence="6">
    <location>
        <begin position="240"/>
        <end position="320"/>
    </location>
</feature>
<evidence type="ECO:0000256" key="3">
    <source>
        <dbReference type="ARBA" id="ARBA00022737"/>
    </source>
</evidence>